<protein>
    <submittedName>
        <fullName evidence="2">Gli2</fullName>
    </submittedName>
</protein>
<feature type="non-terminal residue" evidence="2">
    <location>
        <position position="40"/>
    </location>
</feature>
<feature type="compositionally biased region" description="Polar residues" evidence="1">
    <location>
        <begin position="1"/>
        <end position="21"/>
    </location>
</feature>
<feature type="compositionally biased region" description="Basic residues" evidence="1">
    <location>
        <begin position="31"/>
        <end position="40"/>
    </location>
</feature>
<feature type="region of interest" description="Disordered" evidence="1">
    <location>
        <begin position="1"/>
        <end position="40"/>
    </location>
</feature>
<feature type="non-terminal residue" evidence="2">
    <location>
        <position position="1"/>
    </location>
</feature>
<reference evidence="2" key="1">
    <citation type="submission" date="2004-05" db="EMBL/GenBank/DDBJ databases">
        <title>Histone acetylation analysis in somatic cloned cattle.</title>
        <authorList>
            <person name="Zhang L."/>
            <person name="Li N."/>
        </authorList>
    </citation>
    <scope>NUCLEOTIDE SEQUENCE</scope>
</reference>
<sequence>WPASTPGTNFSRSRSQPSDPNLSRVAFAGSRPRRACTSRA</sequence>
<dbReference type="EMBL" id="AY642854">
    <property type="protein sequence ID" value="AAV34171.1"/>
    <property type="molecule type" value="Genomic_DNA"/>
</dbReference>
<proteinExistence type="predicted"/>
<name>Q4VS15_BOVIN</name>
<evidence type="ECO:0000313" key="2">
    <source>
        <dbReference type="EMBL" id="AAV34171.1"/>
    </source>
</evidence>
<dbReference type="AlphaFoldDB" id="Q4VS15"/>
<accession>Q4VS15</accession>
<organism evidence="2">
    <name type="scientific">Bos taurus</name>
    <name type="common">Bovine</name>
    <dbReference type="NCBI Taxonomy" id="9913"/>
    <lineage>
        <taxon>Eukaryota</taxon>
        <taxon>Metazoa</taxon>
        <taxon>Chordata</taxon>
        <taxon>Craniata</taxon>
        <taxon>Vertebrata</taxon>
        <taxon>Euteleostomi</taxon>
        <taxon>Mammalia</taxon>
        <taxon>Eutheria</taxon>
        <taxon>Laurasiatheria</taxon>
        <taxon>Artiodactyla</taxon>
        <taxon>Ruminantia</taxon>
        <taxon>Pecora</taxon>
        <taxon>Bovidae</taxon>
        <taxon>Bovinae</taxon>
        <taxon>Bos</taxon>
    </lineage>
</organism>
<evidence type="ECO:0000256" key="1">
    <source>
        <dbReference type="SAM" id="MobiDB-lite"/>
    </source>
</evidence>